<dbReference type="GO" id="GO:0016853">
    <property type="term" value="F:isomerase activity"/>
    <property type="evidence" value="ECO:0007669"/>
    <property type="project" value="UniProtKB-KW"/>
</dbReference>
<protein>
    <submittedName>
        <fullName evidence="4">Peptidylprolyl isomerase</fullName>
    </submittedName>
</protein>
<keyword evidence="2" id="KW-0732">Signal</keyword>
<proteinExistence type="predicted"/>
<keyword evidence="1 4" id="KW-0413">Isomerase</keyword>
<dbReference type="Pfam" id="PF00639">
    <property type="entry name" value="Rotamase"/>
    <property type="match status" value="1"/>
</dbReference>
<feature type="domain" description="PpiC" evidence="3">
    <location>
        <begin position="123"/>
        <end position="221"/>
    </location>
</feature>
<feature type="signal peptide" evidence="2">
    <location>
        <begin position="1"/>
        <end position="19"/>
    </location>
</feature>
<dbReference type="InterPro" id="IPR000297">
    <property type="entry name" value="PPIase_PpiC"/>
</dbReference>
<dbReference type="EMBL" id="CP027231">
    <property type="protein sequence ID" value="AVM52815.1"/>
    <property type="molecule type" value="Genomic_DNA"/>
</dbReference>
<feature type="chain" id="PRO_5047197761" evidence="2">
    <location>
        <begin position="20"/>
        <end position="516"/>
    </location>
</feature>
<keyword evidence="5" id="KW-1185">Reference proteome</keyword>
<evidence type="ECO:0000256" key="1">
    <source>
        <dbReference type="PROSITE-ProRule" id="PRU00278"/>
    </source>
</evidence>
<dbReference type="PANTHER" id="PTHR47245:SF2">
    <property type="entry name" value="PEPTIDYL-PROLYL CIS-TRANS ISOMERASE HP_0175-RELATED"/>
    <property type="match status" value="1"/>
</dbReference>
<dbReference type="SUPFAM" id="SSF54534">
    <property type="entry name" value="FKBP-like"/>
    <property type="match status" value="1"/>
</dbReference>
<dbReference type="InterPro" id="IPR050245">
    <property type="entry name" value="PrsA_foldase"/>
</dbReference>
<organism evidence="4 5">
    <name type="scientific">Bacteroides zoogleoformans</name>
    <dbReference type="NCBI Taxonomy" id="28119"/>
    <lineage>
        <taxon>Bacteria</taxon>
        <taxon>Pseudomonadati</taxon>
        <taxon>Bacteroidota</taxon>
        <taxon>Bacteroidia</taxon>
        <taxon>Bacteroidales</taxon>
        <taxon>Bacteroidaceae</taxon>
        <taxon>Bacteroides</taxon>
    </lineage>
</organism>
<evidence type="ECO:0000313" key="4">
    <source>
        <dbReference type="EMBL" id="AVM52815.1"/>
    </source>
</evidence>
<keyword evidence="1" id="KW-0697">Rotamase</keyword>
<sequence>MVKPTLIFVLWGFVLAASAQNDPVLVRIDGKEVFRSEFERFCDKKGVDAGAGRKVLNEYVESFVNFKLKVAAAKAAGLDTTTVFLKERERYRNRLVWAYLADMEAAGKEAHDFYDKQTSGHPVGQVLVRHIFKYLPQNISGHAIREVEHKMDSVFRQLETAEAAMDFDACVNLFSDDKSSFWVSRKQMPIEFEDVAFGLKVGEFSPPFFTPQGIHIVKVLERKEHPSFDEVKDEIIHCQAFRHGGKKITRTFVEKLKKEYRYTPDKAGMDELLSTGGTRRALFALDGKSYTGEDFSIFAAAHPAGLRKQLEEFVMKTVLDYENSRLEQKHPKFRVLLQECCDSILLAEIMHREIGEEKVRNEAELKGYFEIHRSDFHWEEPHYKGMVLHCATKRVAKQARRILKKLPESEWKNAVRLAFNAEGKQRIQAEQGTFAPGDNEYVDLLVFRKKGTTPILSYPFTIVLGKKQKNPDSWEEIREAVVIAYRNHLEAHWTAKLRSAAKVEIEQEVLKTVNNH</sequence>
<dbReference type="Proteomes" id="UP000238304">
    <property type="component" value="Chromosome"/>
</dbReference>
<dbReference type="PROSITE" id="PS50198">
    <property type="entry name" value="PPIC_PPIASE_2"/>
    <property type="match status" value="1"/>
</dbReference>
<gene>
    <name evidence="4" type="ORF">C4H11_07595</name>
</gene>
<dbReference type="InterPro" id="IPR046357">
    <property type="entry name" value="PPIase_dom_sf"/>
</dbReference>
<evidence type="ECO:0000259" key="3">
    <source>
        <dbReference type="PROSITE" id="PS50198"/>
    </source>
</evidence>
<accession>A0ABM6T7U3</accession>
<evidence type="ECO:0000256" key="2">
    <source>
        <dbReference type="SAM" id="SignalP"/>
    </source>
</evidence>
<evidence type="ECO:0000313" key="5">
    <source>
        <dbReference type="Proteomes" id="UP000238304"/>
    </source>
</evidence>
<reference evidence="4 5" key="1">
    <citation type="submission" date="2018-02" db="EMBL/GenBank/DDBJ databases">
        <authorList>
            <person name="Holder M.E."/>
            <person name="Ajami N.J."/>
            <person name="Petrosino J.F."/>
        </authorList>
    </citation>
    <scope>NUCLEOTIDE SEQUENCE [LARGE SCALE GENOMIC DNA]</scope>
    <source>
        <strain evidence="4 5">ATCC 33285</strain>
    </source>
</reference>
<name>A0ABM6T7U3_9BACE</name>
<dbReference type="Gene3D" id="3.10.50.40">
    <property type="match status" value="1"/>
</dbReference>
<dbReference type="PANTHER" id="PTHR47245">
    <property type="entry name" value="PEPTIDYLPROLYL ISOMERASE"/>
    <property type="match status" value="1"/>
</dbReference>
<dbReference type="RefSeq" id="WP_106041115.1">
    <property type="nucleotide sequence ID" value="NZ_CP027231.1"/>
</dbReference>